<organism evidence="1 2">
    <name type="scientific">Escherichia phage vB_EcoM_KWBSE43-6</name>
    <dbReference type="NCBI Taxonomy" id="2508194"/>
    <lineage>
        <taxon>Viruses</taxon>
        <taxon>Duplodnaviria</taxon>
        <taxon>Heunggongvirae</taxon>
        <taxon>Uroviricota</taxon>
        <taxon>Caudoviricetes</taxon>
        <taxon>Pantevenvirales</taxon>
        <taxon>Ackermannviridae</taxon>
        <taxon>Taipeivirus</taxon>
        <taxon>Taipeivirus KWBSE436</taxon>
    </lineage>
</organism>
<accession>A0A482MZS3</accession>
<proteinExistence type="predicted"/>
<dbReference type="Proteomes" id="UP000300764">
    <property type="component" value="Segment"/>
</dbReference>
<keyword evidence="2" id="KW-1185">Reference proteome</keyword>
<sequence length="81" mass="9378">MQNSAMRDALSLFYALYDYLVNKVELTETEESVKSKIEQDMGIRCDDSLDEQILQLQSELNQAVEEGERHQILDNVVELLK</sequence>
<evidence type="ECO:0000313" key="1">
    <source>
        <dbReference type="EMBL" id="QBQ78974.1"/>
    </source>
</evidence>
<evidence type="ECO:0000313" key="2">
    <source>
        <dbReference type="Proteomes" id="UP000300764"/>
    </source>
</evidence>
<gene>
    <name evidence="1" type="ORF">KWBSE43_00154</name>
</gene>
<dbReference type="EMBL" id="MK373783">
    <property type="protein sequence ID" value="QBQ78974.1"/>
    <property type="molecule type" value="Genomic_DNA"/>
</dbReference>
<name>A0A482MZS3_9CAUD</name>
<protein>
    <submittedName>
        <fullName evidence="1">Uncharacterized protein</fullName>
    </submittedName>
</protein>
<reference evidence="1 2" key="1">
    <citation type="submission" date="2019-01" db="EMBL/GenBank/DDBJ databases">
        <title>Still something new to discover - new insights into E. coli phage diversity and taxonomy.</title>
        <authorList>
            <person name="Korf I.H.E."/>
            <person name="Adriaennsens E."/>
            <person name="Dreiseikelmann B."/>
            <person name="Kropinski A."/>
            <person name="Nimtz M."/>
            <person name="Meier-Kolthoff J.P."/>
            <person name="Rohde M."/>
            <person name="van Raaij M."/>
            <person name="Wittmann J."/>
        </authorList>
    </citation>
    <scope>NUCLEOTIDE SEQUENCE [LARGE SCALE GENOMIC DNA]</scope>
</reference>